<evidence type="ECO:0000256" key="1">
    <source>
        <dbReference type="ARBA" id="ARBA00004496"/>
    </source>
</evidence>
<feature type="domain" description="CSD" evidence="7">
    <location>
        <begin position="3"/>
        <end position="68"/>
    </location>
</feature>
<dbReference type="PROSITE" id="PS51857">
    <property type="entry name" value="CSD_2"/>
    <property type="match status" value="1"/>
</dbReference>
<dbReference type="Proteomes" id="UP000246114">
    <property type="component" value="Unassembled WGS sequence"/>
</dbReference>
<dbReference type="SUPFAM" id="SSF50249">
    <property type="entry name" value="Nucleic acid-binding proteins"/>
    <property type="match status" value="1"/>
</dbReference>
<name>A0A316M4N4_9CLOT</name>
<evidence type="ECO:0000256" key="6">
    <source>
        <dbReference type="ARBA" id="ARBA00023163"/>
    </source>
</evidence>
<dbReference type="Gene3D" id="2.40.50.140">
    <property type="entry name" value="Nucleic acid-binding proteins"/>
    <property type="match status" value="1"/>
</dbReference>
<keyword evidence="3" id="KW-0805">Transcription regulation</keyword>
<comment type="caution">
    <text evidence="8">The sequence shown here is derived from an EMBL/GenBank/DDBJ whole genome shotgun (WGS) entry which is preliminary data.</text>
</comment>
<evidence type="ECO:0000313" key="8">
    <source>
        <dbReference type="EMBL" id="PWL52075.1"/>
    </source>
</evidence>
<dbReference type="GeneID" id="90544486"/>
<dbReference type="PANTHER" id="PTHR46565:SF20">
    <property type="entry name" value="COLD SHOCK DOMAIN-CONTAINING PROTEIN 4"/>
    <property type="match status" value="1"/>
</dbReference>
<comment type="subcellular location">
    <subcellularLocation>
        <location evidence="1">Cytoplasm</location>
    </subcellularLocation>
</comment>
<organism evidence="8 9">
    <name type="scientific">Clostridium cadaveris</name>
    <dbReference type="NCBI Taxonomy" id="1529"/>
    <lineage>
        <taxon>Bacteria</taxon>
        <taxon>Bacillati</taxon>
        <taxon>Bacillota</taxon>
        <taxon>Clostridia</taxon>
        <taxon>Eubacteriales</taxon>
        <taxon>Clostridiaceae</taxon>
        <taxon>Clostridium</taxon>
    </lineage>
</organism>
<evidence type="ECO:0000313" key="9">
    <source>
        <dbReference type="Proteomes" id="UP000246114"/>
    </source>
</evidence>
<dbReference type="SMART" id="SM00357">
    <property type="entry name" value="CSP"/>
    <property type="match status" value="1"/>
</dbReference>
<dbReference type="GO" id="GO:0003677">
    <property type="term" value="F:DNA binding"/>
    <property type="evidence" value="ECO:0007669"/>
    <property type="project" value="UniProtKB-KW"/>
</dbReference>
<keyword evidence="5" id="KW-0010">Activator</keyword>
<evidence type="ECO:0000259" key="7">
    <source>
        <dbReference type="PROSITE" id="PS51857"/>
    </source>
</evidence>
<dbReference type="InterPro" id="IPR012340">
    <property type="entry name" value="NA-bd_OB-fold"/>
</dbReference>
<dbReference type="InterPro" id="IPR011129">
    <property type="entry name" value="CSD"/>
</dbReference>
<reference evidence="8 9" key="1">
    <citation type="submission" date="2018-03" db="EMBL/GenBank/DDBJ databases">
        <title>The uncultured portion of the human microbiome is neutrally assembled.</title>
        <authorList>
            <person name="Jeraldo P."/>
            <person name="Boardman L."/>
            <person name="White B.A."/>
            <person name="Nelson H."/>
            <person name="Goldenfeld N."/>
            <person name="Chia N."/>
        </authorList>
    </citation>
    <scope>NUCLEOTIDE SEQUENCE [LARGE SCALE GENOMIC DNA]</scope>
    <source>
        <strain evidence="8">CIM:MAG 903</strain>
    </source>
</reference>
<dbReference type="EMBL" id="QAMZ01000052">
    <property type="protein sequence ID" value="PWL52075.1"/>
    <property type="molecule type" value="Genomic_DNA"/>
</dbReference>
<dbReference type="PIRSF" id="PIRSF002599">
    <property type="entry name" value="Cold_shock_A"/>
    <property type="match status" value="1"/>
</dbReference>
<dbReference type="InterPro" id="IPR012156">
    <property type="entry name" value="Cold_shock_CspA"/>
</dbReference>
<keyword evidence="2" id="KW-0963">Cytoplasm</keyword>
<accession>A0A316M4N4</accession>
<keyword evidence="6" id="KW-0804">Transcription</keyword>
<dbReference type="RefSeq" id="WP_230028632.1">
    <property type="nucleotide sequence ID" value="NZ_CP076620.1"/>
</dbReference>
<protein>
    <submittedName>
        <fullName evidence="8">Cold-shock protein</fullName>
    </submittedName>
</protein>
<dbReference type="AlphaFoldDB" id="A0A316M4N4"/>
<keyword evidence="4" id="KW-0238">DNA-binding</keyword>
<proteinExistence type="predicted"/>
<dbReference type="PANTHER" id="PTHR46565">
    <property type="entry name" value="COLD SHOCK DOMAIN PROTEIN 2"/>
    <property type="match status" value="1"/>
</dbReference>
<dbReference type="InterPro" id="IPR002059">
    <property type="entry name" value="CSP_DNA-bd"/>
</dbReference>
<sequence length="71" mass="8245">MEKRTGTVKKIVSERGFGFIKDQENDYFFHFSNMVDPDKFKQLEIGDKVEFDISQDKSNREVAINIKGADI</sequence>
<evidence type="ECO:0000256" key="3">
    <source>
        <dbReference type="ARBA" id="ARBA00023015"/>
    </source>
</evidence>
<gene>
    <name evidence="8" type="ORF">DBY38_12200</name>
</gene>
<dbReference type="GO" id="GO:0005737">
    <property type="term" value="C:cytoplasm"/>
    <property type="evidence" value="ECO:0007669"/>
    <property type="project" value="UniProtKB-SubCell"/>
</dbReference>
<evidence type="ECO:0000256" key="2">
    <source>
        <dbReference type="ARBA" id="ARBA00022490"/>
    </source>
</evidence>
<evidence type="ECO:0000256" key="5">
    <source>
        <dbReference type="ARBA" id="ARBA00023159"/>
    </source>
</evidence>
<evidence type="ECO:0000256" key="4">
    <source>
        <dbReference type="ARBA" id="ARBA00023125"/>
    </source>
</evidence>
<dbReference type="Pfam" id="PF00313">
    <property type="entry name" value="CSD"/>
    <property type="match status" value="1"/>
</dbReference>